<feature type="region of interest" description="Disordered" evidence="1">
    <location>
        <begin position="95"/>
        <end position="117"/>
    </location>
</feature>
<proteinExistence type="predicted"/>
<sequence>MHNCVLRDSAVNLLGPDEGFGLSPVTAKERAARRWKVEVWRGMSIGPSEPQLCRWKALPADGDRYGEGGHGCDEEDGYGKGVNKTMRAPVALRAIPPGGRAANDERNTPSGLPGGWVSRLRCEGNAPAHRGPTEARPSIDTTIRTLIKAASCPEAIKRPGWTRVQIRLTSDRQPGRSSAIVLDGRDRADEKEGLGASSRRSAVDLFPSHCLSLIADCFPVALRLPPPKTGIHKLASAPHLLAY</sequence>
<protein>
    <submittedName>
        <fullName evidence="2">Uncharacterized protein</fullName>
    </submittedName>
</protein>
<accession>A0A4P9WMV2</accession>
<dbReference type="EMBL" id="KZ994271">
    <property type="protein sequence ID" value="RKO93363.1"/>
    <property type="molecule type" value="Genomic_DNA"/>
</dbReference>
<evidence type="ECO:0000256" key="1">
    <source>
        <dbReference type="SAM" id="MobiDB-lite"/>
    </source>
</evidence>
<reference evidence="3" key="1">
    <citation type="journal article" date="2018" name="Nat. Microbiol.">
        <title>Leveraging single-cell genomics to expand the fungal tree of life.</title>
        <authorList>
            <person name="Ahrendt S.R."/>
            <person name="Quandt C.A."/>
            <person name="Ciobanu D."/>
            <person name="Clum A."/>
            <person name="Salamov A."/>
            <person name="Andreopoulos B."/>
            <person name="Cheng J.F."/>
            <person name="Woyke T."/>
            <person name="Pelin A."/>
            <person name="Henrissat B."/>
            <person name="Reynolds N.K."/>
            <person name="Benny G.L."/>
            <person name="Smith M.E."/>
            <person name="James T.Y."/>
            <person name="Grigoriev I.V."/>
        </authorList>
    </citation>
    <scope>NUCLEOTIDE SEQUENCE [LARGE SCALE GENOMIC DNA]</scope>
</reference>
<gene>
    <name evidence="2" type="ORF">BDK51DRAFT_44902</name>
</gene>
<keyword evidence="3" id="KW-1185">Reference proteome</keyword>
<name>A0A4P9WMV2_9FUNG</name>
<dbReference type="Proteomes" id="UP000269721">
    <property type="component" value="Unassembled WGS sequence"/>
</dbReference>
<organism evidence="2 3">
    <name type="scientific">Blyttiomyces helicus</name>
    <dbReference type="NCBI Taxonomy" id="388810"/>
    <lineage>
        <taxon>Eukaryota</taxon>
        <taxon>Fungi</taxon>
        <taxon>Fungi incertae sedis</taxon>
        <taxon>Chytridiomycota</taxon>
        <taxon>Chytridiomycota incertae sedis</taxon>
        <taxon>Chytridiomycetes</taxon>
        <taxon>Chytridiomycetes incertae sedis</taxon>
        <taxon>Blyttiomyces</taxon>
    </lineage>
</organism>
<evidence type="ECO:0000313" key="3">
    <source>
        <dbReference type="Proteomes" id="UP000269721"/>
    </source>
</evidence>
<dbReference type="AlphaFoldDB" id="A0A4P9WMV2"/>
<evidence type="ECO:0000313" key="2">
    <source>
        <dbReference type="EMBL" id="RKO93363.1"/>
    </source>
</evidence>